<keyword evidence="3" id="KW-1185">Reference proteome</keyword>
<dbReference type="Gene3D" id="1.10.260.40">
    <property type="entry name" value="lambda repressor-like DNA-binding domains"/>
    <property type="match status" value="1"/>
</dbReference>
<dbReference type="InterPro" id="IPR001387">
    <property type="entry name" value="Cro/C1-type_HTH"/>
</dbReference>
<dbReference type="SMART" id="SM00530">
    <property type="entry name" value="HTH_XRE"/>
    <property type="match status" value="1"/>
</dbReference>
<organism evidence="2 3">
    <name type="scientific">Nitrolancea hollandica Lb</name>
    <dbReference type="NCBI Taxonomy" id="1129897"/>
    <lineage>
        <taxon>Bacteria</taxon>
        <taxon>Pseudomonadati</taxon>
        <taxon>Thermomicrobiota</taxon>
        <taxon>Thermomicrobia</taxon>
        <taxon>Sphaerobacterales</taxon>
        <taxon>Sphaerobacterineae</taxon>
        <taxon>Sphaerobacteraceae</taxon>
        <taxon>Nitrolancea</taxon>
    </lineage>
</organism>
<evidence type="ECO:0000313" key="3">
    <source>
        <dbReference type="Proteomes" id="UP000004221"/>
    </source>
</evidence>
<evidence type="ECO:0000313" key="2">
    <source>
        <dbReference type="EMBL" id="CCF85311.1"/>
    </source>
</evidence>
<dbReference type="InterPro" id="IPR010982">
    <property type="entry name" value="Lambda_DNA-bd_dom_sf"/>
</dbReference>
<evidence type="ECO:0000259" key="1">
    <source>
        <dbReference type="PROSITE" id="PS50943"/>
    </source>
</evidence>
<dbReference type="Pfam" id="PF01381">
    <property type="entry name" value="HTH_3"/>
    <property type="match status" value="1"/>
</dbReference>
<reference evidence="2 3" key="1">
    <citation type="journal article" date="2012" name="ISME J.">
        <title>Nitrification expanded: discovery, physiology and genomics of a nitrite-oxidizing bacterium from the phylum Chloroflexi.</title>
        <authorList>
            <person name="Sorokin D.Y."/>
            <person name="Lucker S."/>
            <person name="Vejmelkova D."/>
            <person name="Kostrikina N.A."/>
            <person name="Kleerebezem R."/>
            <person name="Rijpstra W.I."/>
            <person name="Damste J.S."/>
            <person name="Le Paslier D."/>
            <person name="Muyzer G."/>
            <person name="Wagner M."/>
            <person name="van Loosdrecht M.C."/>
            <person name="Daims H."/>
        </authorList>
    </citation>
    <scope>NUCLEOTIDE SEQUENCE [LARGE SCALE GENOMIC DNA]</scope>
    <source>
        <strain evidence="3">none</strain>
    </source>
</reference>
<name>I4EKU9_9BACT</name>
<gene>
    <name evidence="2" type="ORF">NITHO_480009</name>
</gene>
<dbReference type="EMBL" id="CAGS01000423">
    <property type="protein sequence ID" value="CCF85311.1"/>
    <property type="molecule type" value="Genomic_DNA"/>
</dbReference>
<protein>
    <recommendedName>
        <fullName evidence="1">HTH cro/C1-type domain-containing protein</fullName>
    </recommendedName>
</protein>
<feature type="domain" description="HTH cro/C1-type" evidence="1">
    <location>
        <begin position="11"/>
        <end position="67"/>
    </location>
</feature>
<dbReference type="SUPFAM" id="SSF47413">
    <property type="entry name" value="lambda repressor-like DNA-binding domains"/>
    <property type="match status" value="1"/>
</dbReference>
<sequence>MITREEVGRRIRRAREELGLSQGDLGRLLSRPRTYAAISDIERGKTKLDVEELAEIARILQKDVPYFLGTPSVVYRRGDRGLTSEEQRHTNRSIEDFKRYAREMARKRQEQDG</sequence>
<dbReference type="PROSITE" id="PS50943">
    <property type="entry name" value="HTH_CROC1"/>
    <property type="match status" value="1"/>
</dbReference>
<dbReference type="CDD" id="cd00093">
    <property type="entry name" value="HTH_XRE"/>
    <property type="match status" value="1"/>
</dbReference>
<accession>I4EKU9</accession>
<dbReference type="GO" id="GO:0003677">
    <property type="term" value="F:DNA binding"/>
    <property type="evidence" value="ECO:0007669"/>
    <property type="project" value="InterPro"/>
</dbReference>
<proteinExistence type="predicted"/>
<comment type="caution">
    <text evidence="2">The sequence shown here is derived from an EMBL/GenBank/DDBJ whole genome shotgun (WGS) entry which is preliminary data.</text>
</comment>
<dbReference type="AlphaFoldDB" id="I4EKU9"/>
<dbReference type="Proteomes" id="UP000004221">
    <property type="component" value="Unassembled WGS sequence"/>
</dbReference>
<dbReference type="RefSeq" id="WP_008480123.1">
    <property type="nucleotide sequence ID" value="NZ_CAGS01000423.1"/>
</dbReference>